<dbReference type="CDD" id="cd16394">
    <property type="entry name" value="sopB_N"/>
    <property type="match status" value="1"/>
</dbReference>
<sequence>MGVKLKLATLSSPAQKLLIKTLVHELNPRNQEAVDDLSTREILPLIKENGVTTEAIAVYRDGQFYLIEGSRRRFCCIKMFG</sequence>
<dbReference type="EMBL" id="MN956836">
    <property type="protein sequence ID" value="QTX13920.1"/>
    <property type="molecule type" value="Genomic_DNA"/>
</dbReference>
<dbReference type="SUPFAM" id="SSF110849">
    <property type="entry name" value="ParB/Sulfiredoxin"/>
    <property type="match status" value="1"/>
</dbReference>
<accession>A0A8B0STB4</accession>
<reference evidence="1" key="1">
    <citation type="submission" date="2020-01" db="EMBL/GenBank/DDBJ databases">
        <authorList>
            <person name="Qin S."/>
        </authorList>
    </citation>
    <scope>NUCLEOTIDE SEQUENCE</scope>
    <source>
        <strain evidence="1">CVir17-16-YZ6g</strain>
        <plasmid evidence="1">p17-15-vir-like</plasmid>
    </source>
</reference>
<dbReference type="InterPro" id="IPR036086">
    <property type="entry name" value="ParB/Sulfiredoxin_sf"/>
</dbReference>
<name>A0A8B0STB4_KLEPN</name>
<geneLocation type="plasmid" evidence="1">
    <name>p17-15-vir-like</name>
</geneLocation>
<evidence type="ECO:0000313" key="1">
    <source>
        <dbReference type="EMBL" id="QTX13920.1"/>
    </source>
</evidence>
<organism evidence="1">
    <name type="scientific">Klebsiella pneumoniae</name>
    <dbReference type="NCBI Taxonomy" id="573"/>
    <lineage>
        <taxon>Bacteria</taxon>
        <taxon>Pseudomonadati</taxon>
        <taxon>Pseudomonadota</taxon>
        <taxon>Gammaproteobacteria</taxon>
        <taxon>Enterobacterales</taxon>
        <taxon>Enterobacteriaceae</taxon>
        <taxon>Klebsiella/Raoultella group</taxon>
        <taxon>Klebsiella</taxon>
        <taxon>Klebsiella pneumoniae complex</taxon>
    </lineage>
</organism>
<gene>
    <name evidence="1" type="primary">parB</name>
</gene>
<protein>
    <submittedName>
        <fullName evidence="1">Chromosome (Plasmid) partitioning protein ParB</fullName>
    </submittedName>
</protein>
<dbReference type="AlphaFoldDB" id="A0A8B0STB4"/>
<proteinExistence type="predicted"/>
<keyword evidence="1" id="KW-0614">Plasmid</keyword>